<dbReference type="Gene3D" id="1.10.630.10">
    <property type="entry name" value="Cytochrome P450"/>
    <property type="match status" value="1"/>
</dbReference>
<evidence type="ECO:0000313" key="10">
    <source>
        <dbReference type="EMBL" id="KAH6591082.1"/>
    </source>
</evidence>
<evidence type="ECO:0000256" key="8">
    <source>
        <dbReference type="SAM" id="Phobius"/>
    </source>
</evidence>
<evidence type="ECO:0000256" key="4">
    <source>
        <dbReference type="ARBA" id="ARBA00022723"/>
    </source>
</evidence>
<dbReference type="Pfam" id="PF00078">
    <property type="entry name" value="RVT_1"/>
    <property type="match status" value="1"/>
</dbReference>
<dbReference type="InterPro" id="IPR002401">
    <property type="entry name" value="Cyt_P450_E_grp-I"/>
</dbReference>
<keyword evidence="7" id="KW-0503">Monooxygenase</keyword>
<comment type="caution">
    <text evidence="10">The sequence shown here is derived from an EMBL/GenBank/DDBJ whole genome shotgun (WGS) entry which is preliminary data.</text>
</comment>
<accession>A0ABQ8F2T8</accession>
<keyword evidence="3" id="KW-0349">Heme</keyword>
<dbReference type="PANTHER" id="PTHR24292:SF54">
    <property type="entry name" value="CYP9F3-RELATED"/>
    <property type="match status" value="1"/>
</dbReference>
<dbReference type="InterPro" id="IPR000477">
    <property type="entry name" value="RT_dom"/>
</dbReference>
<name>A0ABQ8F2T8_9FUNG</name>
<keyword evidence="8" id="KW-1133">Transmembrane helix</keyword>
<dbReference type="Pfam" id="PF00067">
    <property type="entry name" value="p450"/>
    <property type="match status" value="1"/>
</dbReference>
<dbReference type="InterPro" id="IPR050476">
    <property type="entry name" value="Insect_CytP450_Detox"/>
</dbReference>
<dbReference type="EMBL" id="JAFCIX010000418">
    <property type="protein sequence ID" value="KAH6591082.1"/>
    <property type="molecule type" value="Genomic_DNA"/>
</dbReference>
<keyword evidence="8" id="KW-0812">Transmembrane</keyword>
<dbReference type="Proteomes" id="UP001648503">
    <property type="component" value="Unassembled WGS sequence"/>
</dbReference>
<dbReference type="PRINTS" id="PR00463">
    <property type="entry name" value="EP450I"/>
</dbReference>
<evidence type="ECO:0000259" key="9">
    <source>
        <dbReference type="Pfam" id="PF00078"/>
    </source>
</evidence>
<evidence type="ECO:0000256" key="3">
    <source>
        <dbReference type="ARBA" id="ARBA00022617"/>
    </source>
</evidence>
<evidence type="ECO:0000256" key="1">
    <source>
        <dbReference type="ARBA" id="ARBA00001971"/>
    </source>
</evidence>
<evidence type="ECO:0000256" key="2">
    <source>
        <dbReference type="ARBA" id="ARBA00010617"/>
    </source>
</evidence>
<dbReference type="SUPFAM" id="SSF48264">
    <property type="entry name" value="Cytochrome P450"/>
    <property type="match status" value="1"/>
</dbReference>
<evidence type="ECO:0000256" key="5">
    <source>
        <dbReference type="ARBA" id="ARBA00023002"/>
    </source>
</evidence>
<comment type="similarity">
    <text evidence="2">Belongs to the cytochrome P450 family.</text>
</comment>
<organism evidence="10 11">
    <name type="scientific">Batrachochytrium salamandrivorans</name>
    <dbReference type="NCBI Taxonomy" id="1357716"/>
    <lineage>
        <taxon>Eukaryota</taxon>
        <taxon>Fungi</taxon>
        <taxon>Fungi incertae sedis</taxon>
        <taxon>Chytridiomycota</taxon>
        <taxon>Chytridiomycota incertae sedis</taxon>
        <taxon>Chytridiomycetes</taxon>
        <taxon>Rhizophydiales</taxon>
        <taxon>Rhizophydiales incertae sedis</taxon>
        <taxon>Batrachochytrium</taxon>
    </lineage>
</organism>
<proteinExistence type="inferred from homology"/>
<sequence>MHDSSNYPHSPAPAPQMWNLEYVQVSGMPPMVLHTVLFSVVSMFIGAIVLFWACRRPSTVPPGPPGWPLFGNKWLIDRYKDDERFHELQTWLTTKYGRISMLYMYSSPIVFISDPHTATHILSNPKYAVAEESENLFEGLFCLPSPEEHKMHIELVKKLSKDLVRQRILDISMERTFRILMAWDEKICSGLSELVVDFEKVSRALLLDVCGLLLMCMDFDAVTGLRISQITLSEISFNKCLKILHARANLDTSSWSYNKVGITSPEVSGIKVHFKNVMAGLIRESRRTLGDGQSLKTGILGELLNNYGRDISKEAEEALGSEVFRMLLWCQMYLSSALSFVMFELLQNTDVLATARAEVDRVWIEAGGLIRLETLQKLSYIECVIKETLRLHPVHPYLTRKVAAPVQPMGFPLSPGTTVHISVVDLHRDPLIWETPMSFLPSRWQDGKPTPGSYYPFGDDPDHQIESIALVPLKAVIAAFLRHIEFQRVVPDPNISPARVVTNDIDVSGAICRLFSANPLYTSSSARARAGSLLSDPFPVQRGVRQRCPLSGLLFNLFINDILDGVAPITVPGLSRDTNPIRGLMYADDVVVFADSEQSLLAASTAVEQWANRLQVAYQAVSIHIVEVPPGIALWKLAKLTCSTYQPMPECGSFKNYYSTATTTTSGKTTTNGSDDYTPSVPYVIQS</sequence>
<comment type="cofactor">
    <cofactor evidence="1">
        <name>heme</name>
        <dbReference type="ChEBI" id="CHEBI:30413"/>
    </cofactor>
</comment>
<evidence type="ECO:0000256" key="6">
    <source>
        <dbReference type="ARBA" id="ARBA00023004"/>
    </source>
</evidence>
<keyword evidence="8" id="KW-0472">Membrane</keyword>
<protein>
    <recommendedName>
        <fullName evidence="9">Reverse transcriptase domain-containing protein</fullName>
    </recommendedName>
</protein>
<keyword evidence="5" id="KW-0560">Oxidoreductase</keyword>
<keyword evidence="11" id="KW-1185">Reference proteome</keyword>
<reference evidence="10 11" key="1">
    <citation type="submission" date="2021-02" db="EMBL/GenBank/DDBJ databases">
        <title>Variation within the Batrachochytrium salamandrivorans European outbreak.</title>
        <authorList>
            <person name="Kelly M."/>
            <person name="Pasmans F."/>
            <person name="Shea T.P."/>
            <person name="Munoz J.F."/>
            <person name="Carranza S."/>
            <person name="Cuomo C.A."/>
            <person name="Martel A."/>
        </authorList>
    </citation>
    <scope>NUCLEOTIDE SEQUENCE [LARGE SCALE GENOMIC DNA]</scope>
    <source>
        <strain evidence="10 11">AMFP18/2</strain>
    </source>
</reference>
<dbReference type="PANTHER" id="PTHR24292">
    <property type="entry name" value="CYTOCHROME P450"/>
    <property type="match status" value="1"/>
</dbReference>
<dbReference type="InterPro" id="IPR036396">
    <property type="entry name" value="Cyt_P450_sf"/>
</dbReference>
<gene>
    <name evidence="10" type="ORF">BASA50_009082</name>
</gene>
<keyword evidence="4" id="KW-0479">Metal-binding</keyword>
<feature type="transmembrane region" description="Helical" evidence="8">
    <location>
        <begin position="31"/>
        <end position="53"/>
    </location>
</feature>
<evidence type="ECO:0000313" key="11">
    <source>
        <dbReference type="Proteomes" id="UP001648503"/>
    </source>
</evidence>
<evidence type="ECO:0000256" key="7">
    <source>
        <dbReference type="ARBA" id="ARBA00023033"/>
    </source>
</evidence>
<feature type="domain" description="Reverse transcriptase" evidence="9">
    <location>
        <begin position="536"/>
        <end position="614"/>
    </location>
</feature>
<dbReference type="InterPro" id="IPR001128">
    <property type="entry name" value="Cyt_P450"/>
</dbReference>
<keyword evidence="6" id="KW-0408">Iron</keyword>